<dbReference type="PANTHER" id="PTHR10954">
    <property type="entry name" value="RIBONUCLEASE H2 SUBUNIT A"/>
    <property type="match status" value="1"/>
</dbReference>
<feature type="domain" description="RNase H type-2" evidence="17">
    <location>
        <begin position="18"/>
        <end position="208"/>
    </location>
</feature>
<dbReference type="GO" id="GO:0030145">
    <property type="term" value="F:manganese ion binding"/>
    <property type="evidence" value="ECO:0007669"/>
    <property type="project" value="UniProtKB-UniRule"/>
</dbReference>
<dbReference type="InterPro" id="IPR036397">
    <property type="entry name" value="RNaseH_sf"/>
</dbReference>
<dbReference type="HAMAP" id="MF_00052_B">
    <property type="entry name" value="RNase_HII_B"/>
    <property type="match status" value="1"/>
</dbReference>
<evidence type="ECO:0000256" key="12">
    <source>
        <dbReference type="ARBA" id="ARBA00022801"/>
    </source>
</evidence>
<dbReference type="InterPro" id="IPR024567">
    <property type="entry name" value="RNase_HII/HIII_dom"/>
</dbReference>
<dbReference type="STRING" id="1465490.SAMN05444277_11533"/>
<gene>
    <name evidence="14" type="primary">rnhB</name>
    <name evidence="18" type="ORF">SAMN05444277_11533</name>
</gene>
<feature type="binding site" evidence="14 15">
    <location>
        <position position="24"/>
    </location>
    <ligand>
        <name>a divalent metal cation</name>
        <dbReference type="ChEBI" id="CHEBI:60240"/>
    </ligand>
</feature>
<keyword evidence="8 14" id="KW-0963">Cytoplasm</keyword>
<dbReference type="EC" id="3.1.26.4" evidence="6 14"/>
<evidence type="ECO:0000256" key="8">
    <source>
        <dbReference type="ARBA" id="ARBA00022490"/>
    </source>
</evidence>
<comment type="catalytic activity">
    <reaction evidence="1 14 15 16">
        <text>Endonucleolytic cleavage to 5'-phosphomonoester.</text>
        <dbReference type="EC" id="3.1.26.4"/>
    </reaction>
</comment>
<proteinExistence type="inferred from homology"/>
<evidence type="ECO:0000256" key="1">
    <source>
        <dbReference type="ARBA" id="ARBA00000077"/>
    </source>
</evidence>
<dbReference type="GO" id="GO:0006298">
    <property type="term" value="P:mismatch repair"/>
    <property type="evidence" value="ECO:0007669"/>
    <property type="project" value="TreeGrafter"/>
</dbReference>
<keyword evidence="11 14" id="KW-0255">Endonuclease</keyword>
<keyword evidence="12 14" id="KW-0378">Hydrolase</keyword>
<dbReference type="AlphaFoldDB" id="A0A1I5YZQ9"/>
<comment type="cofactor">
    <cofactor evidence="14 15">
        <name>Mn(2+)</name>
        <dbReference type="ChEBI" id="CHEBI:29035"/>
    </cofactor>
    <cofactor evidence="14 15">
        <name>Mg(2+)</name>
        <dbReference type="ChEBI" id="CHEBI:18420"/>
    </cofactor>
    <text evidence="14 15">Manganese or magnesium. Binds 1 divalent metal ion per monomer in the absence of substrate. May bind a second metal ion after substrate binding.</text>
</comment>
<dbReference type="EMBL" id="FOXQ01000015">
    <property type="protein sequence ID" value="SFQ49744.1"/>
    <property type="molecule type" value="Genomic_DNA"/>
</dbReference>
<keyword evidence="19" id="KW-1185">Reference proteome</keyword>
<keyword evidence="13 14" id="KW-0464">Manganese</keyword>
<dbReference type="InterPro" id="IPR001352">
    <property type="entry name" value="RNase_HII/HIII"/>
</dbReference>
<dbReference type="GO" id="GO:0032299">
    <property type="term" value="C:ribonuclease H2 complex"/>
    <property type="evidence" value="ECO:0007669"/>
    <property type="project" value="TreeGrafter"/>
</dbReference>
<comment type="subcellular location">
    <subcellularLocation>
        <location evidence="4 14">Cytoplasm</location>
    </subcellularLocation>
</comment>
<organism evidence="18 19">
    <name type="scientific">Parafilimonas terrae</name>
    <dbReference type="NCBI Taxonomy" id="1465490"/>
    <lineage>
        <taxon>Bacteria</taxon>
        <taxon>Pseudomonadati</taxon>
        <taxon>Bacteroidota</taxon>
        <taxon>Chitinophagia</taxon>
        <taxon>Chitinophagales</taxon>
        <taxon>Chitinophagaceae</taxon>
        <taxon>Parafilimonas</taxon>
    </lineage>
</organism>
<evidence type="ECO:0000256" key="11">
    <source>
        <dbReference type="ARBA" id="ARBA00022759"/>
    </source>
</evidence>
<dbReference type="GO" id="GO:0005737">
    <property type="term" value="C:cytoplasm"/>
    <property type="evidence" value="ECO:0007669"/>
    <property type="project" value="UniProtKB-SubCell"/>
</dbReference>
<dbReference type="GO" id="GO:0003723">
    <property type="term" value="F:RNA binding"/>
    <property type="evidence" value="ECO:0007669"/>
    <property type="project" value="UniProtKB-UniRule"/>
</dbReference>
<evidence type="ECO:0000256" key="6">
    <source>
        <dbReference type="ARBA" id="ARBA00012180"/>
    </source>
</evidence>
<dbReference type="PROSITE" id="PS51975">
    <property type="entry name" value="RNASE_H_2"/>
    <property type="match status" value="1"/>
</dbReference>
<sequence>MLQNLQTAVLKPYFKRKYIEAGCDEAGRGCFAGPVCAAAVILPKNFYHPVLNDSKQLTPEQRETLRVYIEKKALHYAVAMVDNDEIDSINILKASFKAMHLALEQLPVEPALILVDGNRFTTWRNVQHQCIIKGDGIYASIAAASILAKTYRDKYMQQLHDEFPHYNWAQNKGYGTVEHRRAIESHGLCRYHRKSFNILSAQLEINYELQEEIN</sequence>
<dbReference type="PANTHER" id="PTHR10954:SF18">
    <property type="entry name" value="RIBONUCLEASE HII"/>
    <property type="match status" value="1"/>
</dbReference>
<evidence type="ECO:0000256" key="13">
    <source>
        <dbReference type="ARBA" id="ARBA00023211"/>
    </source>
</evidence>
<dbReference type="GO" id="GO:0043137">
    <property type="term" value="P:DNA replication, removal of RNA primer"/>
    <property type="evidence" value="ECO:0007669"/>
    <property type="project" value="TreeGrafter"/>
</dbReference>
<keyword evidence="10 14" id="KW-0479">Metal-binding</keyword>
<reference evidence="18 19" key="1">
    <citation type="submission" date="2016-10" db="EMBL/GenBank/DDBJ databases">
        <authorList>
            <person name="de Groot N.N."/>
        </authorList>
    </citation>
    <scope>NUCLEOTIDE SEQUENCE [LARGE SCALE GENOMIC DNA]</scope>
    <source>
        <strain evidence="18 19">DSM 28286</strain>
    </source>
</reference>
<dbReference type="Proteomes" id="UP000199031">
    <property type="component" value="Unassembled WGS sequence"/>
</dbReference>
<evidence type="ECO:0000256" key="2">
    <source>
        <dbReference type="ARBA" id="ARBA00001946"/>
    </source>
</evidence>
<evidence type="ECO:0000313" key="18">
    <source>
        <dbReference type="EMBL" id="SFQ49744.1"/>
    </source>
</evidence>
<feature type="binding site" evidence="14 15">
    <location>
        <position position="116"/>
    </location>
    <ligand>
        <name>a divalent metal cation</name>
        <dbReference type="ChEBI" id="CHEBI:60240"/>
    </ligand>
</feature>
<dbReference type="Gene3D" id="3.30.420.10">
    <property type="entry name" value="Ribonuclease H-like superfamily/Ribonuclease H"/>
    <property type="match status" value="1"/>
</dbReference>
<evidence type="ECO:0000256" key="15">
    <source>
        <dbReference type="PROSITE-ProRule" id="PRU01319"/>
    </source>
</evidence>
<dbReference type="SUPFAM" id="SSF53098">
    <property type="entry name" value="Ribonuclease H-like"/>
    <property type="match status" value="1"/>
</dbReference>
<evidence type="ECO:0000256" key="10">
    <source>
        <dbReference type="ARBA" id="ARBA00022723"/>
    </source>
</evidence>
<feature type="binding site" evidence="14 15">
    <location>
        <position position="25"/>
    </location>
    <ligand>
        <name>a divalent metal cation</name>
        <dbReference type="ChEBI" id="CHEBI:60240"/>
    </ligand>
</feature>
<accession>A0A1I5YZQ9</accession>
<evidence type="ECO:0000256" key="14">
    <source>
        <dbReference type="HAMAP-Rule" id="MF_00052"/>
    </source>
</evidence>
<keyword evidence="9 14" id="KW-0540">Nuclease</keyword>
<dbReference type="GO" id="GO:0004523">
    <property type="term" value="F:RNA-DNA hybrid ribonuclease activity"/>
    <property type="evidence" value="ECO:0007669"/>
    <property type="project" value="UniProtKB-UniRule"/>
</dbReference>
<evidence type="ECO:0000256" key="9">
    <source>
        <dbReference type="ARBA" id="ARBA00022722"/>
    </source>
</evidence>
<comment type="cofactor">
    <cofactor evidence="2">
        <name>Mg(2+)</name>
        <dbReference type="ChEBI" id="CHEBI:18420"/>
    </cofactor>
</comment>
<comment type="function">
    <text evidence="3 14 16">Endonuclease that specifically degrades the RNA of RNA-DNA hybrids.</text>
</comment>
<dbReference type="Pfam" id="PF01351">
    <property type="entry name" value="RNase_HII"/>
    <property type="match status" value="1"/>
</dbReference>
<protein>
    <recommendedName>
        <fullName evidence="7 14">Ribonuclease HII</fullName>
        <shortName evidence="14">RNase HII</shortName>
        <ecNumber evidence="6 14">3.1.26.4</ecNumber>
    </recommendedName>
</protein>
<evidence type="ECO:0000313" key="19">
    <source>
        <dbReference type="Proteomes" id="UP000199031"/>
    </source>
</evidence>
<evidence type="ECO:0000256" key="5">
    <source>
        <dbReference type="ARBA" id="ARBA00007383"/>
    </source>
</evidence>
<evidence type="ECO:0000256" key="4">
    <source>
        <dbReference type="ARBA" id="ARBA00004496"/>
    </source>
</evidence>
<dbReference type="InterPro" id="IPR022898">
    <property type="entry name" value="RNase_HII"/>
</dbReference>
<dbReference type="NCBIfam" id="NF000595">
    <property type="entry name" value="PRK00015.1-3"/>
    <property type="match status" value="1"/>
</dbReference>
<evidence type="ECO:0000256" key="16">
    <source>
        <dbReference type="RuleBase" id="RU003515"/>
    </source>
</evidence>
<evidence type="ECO:0000259" key="17">
    <source>
        <dbReference type="PROSITE" id="PS51975"/>
    </source>
</evidence>
<evidence type="ECO:0000256" key="3">
    <source>
        <dbReference type="ARBA" id="ARBA00004065"/>
    </source>
</evidence>
<evidence type="ECO:0000256" key="7">
    <source>
        <dbReference type="ARBA" id="ARBA00019179"/>
    </source>
</evidence>
<dbReference type="InterPro" id="IPR012337">
    <property type="entry name" value="RNaseH-like_sf"/>
</dbReference>
<name>A0A1I5YZQ9_9BACT</name>
<dbReference type="CDD" id="cd07182">
    <property type="entry name" value="RNase_HII_bacteria_HII_like"/>
    <property type="match status" value="1"/>
</dbReference>
<comment type="similarity">
    <text evidence="5 14 16">Belongs to the RNase HII family.</text>
</comment>